<dbReference type="SMART" id="SM00147">
    <property type="entry name" value="RasGEF"/>
    <property type="match status" value="1"/>
</dbReference>
<dbReference type="SUPFAM" id="SSF56112">
    <property type="entry name" value="Protein kinase-like (PK-like)"/>
    <property type="match status" value="1"/>
</dbReference>
<keyword evidence="12" id="KW-1185">Reference proteome</keyword>
<dbReference type="InterPro" id="IPR011009">
    <property type="entry name" value="Kinase-like_dom_sf"/>
</dbReference>
<feature type="domain" description="N-terminal Ras-GEF" evidence="9">
    <location>
        <begin position="1341"/>
        <end position="1466"/>
    </location>
</feature>
<dbReference type="PROSITE" id="PS50071">
    <property type="entry name" value="HOMEOBOX_2"/>
    <property type="match status" value="1"/>
</dbReference>
<protein>
    <submittedName>
        <fullName evidence="11">Protein very KIND</fullName>
    </submittedName>
</protein>
<dbReference type="GO" id="GO:0043025">
    <property type="term" value="C:neuronal cell body"/>
    <property type="evidence" value="ECO:0007669"/>
    <property type="project" value="TreeGrafter"/>
</dbReference>
<dbReference type="GO" id="GO:0007264">
    <property type="term" value="P:small GTPase-mediated signal transduction"/>
    <property type="evidence" value="ECO:0007669"/>
    <property type="project" value="InterPro"/>
</dbReference>
<dbReference type="SUPFAM" id="SSF46689">
    <property type="entry name" value="Homeodomain-like"/>
    <property type="match status" value="1"/>
</dbReference>
<organism evidence="11 12">
    <name type="scientific">Collichthys lucidus</name>
    <name type="common">Big head croaker</name>
    <name type="synonym">Sciaena lucida</name>
    <dbReference type="NCBI Taxonomy" id="240159"/>
    <lineage>
        <taxon>Eukaryota</taxon>
        <taxon>Metazoa</taxon>
        <taxon>Chordata</taxon>
        <taxon>Craniata</taxon>
        <taxon>Vertebrata</taxon>
        <taxon>Euteleostomi</taxon>
        <taxon>Actinopterygii</taxon>
        <taxon>Neopterygii</taxon>
        <taxon>Teleostei</taxon>
        <taxon>Neoteleostei</taxon>
        <taxon>Acanthomorphata</taxon>
        <taxon>Eupercaria</taxon>
        <taxon>Sciaenidae</taxon>
        <taxon>Collichthys</taxon>
    </lineage>
</organism>
<dbReference type="SUPFAM" id="SSF48366">
    <property type="entry name" value="Ras GEF"/>
    <property type="match status" value="1"/>
</dbReference>
<reference evidence="11 12" key="1">
    <citation type="submission" date="2019-01" db="EMBL/GenBank/DDBJ databases">
        <title>Genome Assembly of Collichthys lucidus.</title>
        <authorList>
            <person name="Cai M."/>
            <person name="Xiao S."/>
        </authorList>
    </citation>
    <scope>NUCLEOTIDE SEQUENCE [LARGE SCALE GENOMIC DNA]</scope>
    <source>
        <strain evidence="11">JT15FE1705JMU</strain>
        <tissue evidence="11">Muscle</tissue>
    </source>
</reference>
<accession>A0A4U5VEG7</accession>
<dbReference type="InterPro" id="IPR011019">
    <property type="entry name" value="KIND_dom"/>
</dbReference>
<dbReference type="Pfam" id="PF00618">
    <property type="entry name" value="RasGEF_N"/>
    <property type="match status" value="1"/>
</dbReference>
<dbReference type="SMART" id="SM00750">
    <property type="entry name" value="KIND"/>
    <property type="match status" value="2"/>
</dbReference>
<keyword evidence="2 5" id="KW-0344">Guanine-nucleotide releasing factor</keyword>
<dbReference type="Gene3D" id="1.20.870.10">
    <property type="entry name" value="Son of sevenless (SoS) protein Chain: S domain 1"/>
    <property type="match status" value="1"/>
</dbReference>
<dbReference type="Gene3D" id="1.10.10.60">
    <property type="entry name" value="Homeodomain-like"/>
    <property type="match status" value="1"/>
</dbReference>
<dbReference type="SMART" id="SM00389">
    <property type="entry name" value="HOX"/>
    <property type="match status" value="1"/>
</dbReference>
<dbReference type="Proteomes" id="UP000298787">
    <property type="component" value="Chromosome 17"/>
</dbReference>
<feature type="domain" description="Homeobox" evidence="8">
    <location>
        <begin position="2024"/>
        <end position="2084"/>
    </location>
</feature>
<feature type="region of interest" description="Disordered" evidence="7">
    <location>
        <begin position="876"/>
        <end position="948"/>
    </location>
</feature>
<evidence type="ECO:0000313" key="11">
    <source>
        <dbReference type="EMBL" id="TKS85265.1"/>
    </source>
</evidence>
<dbReference type="CDD" id="cd00086">
    <property type="entry name" value="homeodomain"/>
    <property type="match status" value="1"/>
</dbReference>
<dbReference type="PANTHER" id="PTHR21560">
    <property type="entry name" value="VERY KIND PROTEIN"/>
    <property type="match status" value="1"/>
</dbReference>
<evidence type="ECO:0000256" key="5">
    <source>
        <dbReference type="PROSITE-ProRule" id="PRU00135"/>
    </source>
</evidence>
<evidence type="ECO:0000256" key="4">
    <source>
        <dbReference type="PROSITE-ProRule" id="PRU00108"/>
    </source>
</evidence>
<keyword evidence="4 6" id="KW-0238">DNA-binding</keyword>
<dbReference type="STRING" id="240159.A0A4U5VEG7"/>
<evidence type="ECO:0000313" key="12">
    <source>
        <dbReference type="Proteomes" id="UP000298787"/>
    </source>
</evidence>
<evidence type="ECO:0000256" key="3">
    <source>
        <dbReference type="ARBA" id="ARBA00022737"/>
    </source>
</evidence>
<dbReference type="PROSITE" id="PS50212">
    <property type="entry name" value="RASGEF_NTER"/>
    <property type="match status" value="1"/>
</dbReference>
<comment type="subcellular location">
    <subcellularLocation>
        <location evidence="4 6">Nucleus</location>
    </subcellularLocation>
</comment>
<dbReference type="GO" id="GO:0032045">
    <property type="term" value="C:guanyl-nucleotide exchange factor complex"/>
    <property type="evidence" value="ECO:0007669"/>
    <property type="project" value="TreeGrafter"/>
</dbReference>
<feature type="compositionally biased region" description="Low complexity" evidence="7">
    <location>
        <begin position="884"/>
        <end position="894"/>
    </location>
</feature>
<dbReference type="CDD" id="cd06224">
    <property type="entry name" value="REM"/>
    <property type="match status" value="1"/>
</dbReference>
<keyword evidence="3" id="KW-0677">Repeat</keyword>
<evidence type="ECO:0000259" key="10">
    <source>
        <dbReference type="PROSITE" id="PS51377"/>
    </source>
</evidence>
<dbReference type="GO" id="GO:0005634">
    <property type="term" value="C:nucleus"/>
    <property type="evidence" value="ECO:0007669"/>
    <property type="project" value="UniProtKB-SubCell"/>
</dbReference>
<evidence type="ECO:0000259" key="8">
    <source>
        <dbReference type="PROSITE" id="PS50071"/>
    </source>
</evidence>
<dbReference type="InterPro" id="IPR001895">
    <property type="entry name" value="RASGEF_cat_dom"/>
</dbReference>
<feature type="domain" description="KIND" evidence="10">
    <location>
        <begin position="544"/>
        <end position="683"/>
    </location>
</feature>
<dbReference type="InterPro" id="IPR029899">
    <property type="entry name" value="KNDC1"/>
</dbReference>
<evidence type="ECO:0000259" key="9">
    <source>
        <dbReference type="PROSITE" id="PS50212"/>
    </source>
</evidence>
<dbReference type="GO" id="GO:0003677">
    <property type="term" value="F:DNA binding"/>
    <property type="evidence" value="ECO:0007669"/>
    <property type="project" value="UniProtKB-UniRule"/>
</dbReference>
<dbReference type="InterPro" id="IPR023578">
    <property type="entry name" value="Ras_GEF_dom_sf"/>
</dbReference>
<dbReference type="InterPro" id="IPR000651">
    <property type="entry name" value="Ras-like_Gua-exchang_fac_N"/>
</dbReference>
<dbReference type="Gene3D" id="1.10.510.10">
    <property type="entry name" value="Transferase(Phosphotransferase) domain 1"/>
    <property type="match status" value="2"/>
</dbReference>
<keyword evidence="4 6" id="KW-0539">Nucleus</keyword>
<evidence type="ECO:0000256" key="6">
    <source>
        <dbReference type="RuleBase" id="RU000682"/>
    </source>
</evidence>
<sequence>MSHAVDGGVEPTVARRQQLLRSAASTGCSAGRGGLTKLQLMTAFTVSPVSVELCARCTRRARACHLSRLETFLSGPNYASLLERIKVAAMETSGSDAAVTYLGRAEERDGYYEVEHLPPLLEDESIRPSHLFHTLCITPDTLAFNAHGNVCFMEQLSDDPEGSFVPPEFDNTGSTFEVRNAQSSYRFESGHSCTQSPLGVSQGHVYSLGSTLSAALNFVIEPELEAELGEEIQKLLEQMQEEKPEDRPLLQDILSLAEARLSHTTSAAVCRKLSSIGRRVLSIESVSTFQDGQEGSWEARWQHPKPRCLLKRLSSDDNTKDPCADSSVKANGLSRQQVCGGWDSSLWAEDMDSSEGDGMILADDLDCWSHNSSPVRRRAQQRLNRVRGALNRSCSVPDSNNPPCLSPPTHGDISIPVSDLTEIGADEHLSCKSVWSSRLQRLNRGKSCESYPHCSIEDCVYQMSRENEDASETLCSGETKIQEFYESNNCIQDSTSSWTSCQELEIEQDSSWDQSSLNHSLYIPNNHMTKSMLCLNEESQDEWISLRELLSRCGRRLTVNELWALCYTCLSSLQTYIDFPGSRDEFYLAPEYQEHGIVTEKVCVYGVAAILWATAKFSLSPNQKLAMPRKLKRLLLEMAKRTPIERPTIVMAIKPASCDADNLSAAETHQSSCEDSAQNSSGFVPMATESRLAPVPGPVPHSYPVKSKELQLPEAFTSTATHFTPIILTNEGDSEEEGQHIEAAVEGTVDGFATSSGQVGESDFDFTSHSEYPYPTEPNLHTQELPVNQAAVTTASSDKMLVNSTFTLPDISSFEVSPQPLSTNLNGCGVFNNYLFRQDPTTGHLSLVPVQVRAPESLLGLDINLSLVPQPLQGLITVPENSDDPSVNSVNVPVRPEPQDYSPPSPYFKGSSIDSDSPLEHSTPMAYNGQTNQGTQGENQSPSESISPKVHPALQEVIDLLKGEFSLDGYLDNGHEDISMGEYIFSLKDLRYHTFASVVKERFSDLYWEEDLLGVLHCLVNYSPSTLGSNEQTPSKAVKRATLTQPLIATVWGEKREICLHGCLDLNGNIHTSSPASVDLWKGTEAQPCCGKNETALEDFELRSEERQHRLCQGRGVSIDGSDTGVMEGGDHSAGGSDESPSEAEFLSGREEGLARAQYGQMSPDCSVDMEDSDSLVSERLLLPGSRAEEPGLSFSPAWALAFFGEDCFSPEVIQYAMNLGQHTGSPCLDVKMQELQQQLIIETRNLKKTRNFYQKLIQQERKNKGSESKLMLSKLKAQFEELRSKVVFLDGVKKYLEILSVDQWGLEVSLLPSLAVCGPGSLDLQSSEDPSVLSFGTSKGKTTLQAGSPLGLMAYLYARRGAVEGYIQQFLYTFRFLCTPEQLLQFIMDKFISAARQGPDMSGDSEKIFHRSLDVLHYWITDCRQVDFTPKSSLVDTVENFLNTEVIPVDSRGEALLVALHSPPSPTSSQGRGSLISFEEEDDSACVHSSTEDLGRKWRFSRVVEPSASLPKEKAFSIAAALPMPCYGSMLDDLSNVCLHSEERLPFSQNEYSAQHIAQQLTLLQQEMFQGCHPVHFLNSRIQGVRDKVFTPNKNVSQHIASAEGSSLLVCEGTASGSYLQQLLTYAEGVSNWISAEIVICDSVKVREGITDQNVAGEKTGSHSPDVDSHTQVGLLTKYLWIGKHCYESRNFATAMQVLGGLENMIVRQLPVFLKSDDLCLMGGEHTRRRPTLPSEHILAMHVQQLEIGAFTLTTGAYKWTKLRSIAKVVSQVHAFQEAVFPYSPDRELQAYLRRRIARLATSDIHLLAAGNDANFQQSSERQTRRIQDTLRRVKATFQICKDFNNELLTPNHRDRSGVNKDLYICKLEQRARALIKADRRQELQPHIPSDIWWIYRSPSSTANMVKYFSVDWLAQSHHDTAPTEAHGAAMDTTPTCRPHIPCMVQPRPPTFGKSYLQPKPKASTPVKHAESNGQQDSILCSPLHPTSCASPKISGYSSGYESEAASSECLYVDEGSETEKDGPQRRVRTKFTTEQINKLEKIFNKHKYLDAGERVKTAQKLNLTETQVRTWFQNRRMKLKREVQDYLAPQVPPVMFQPLAPVQYHSMAGQRPHYPATGRAFYPLSVPQLVLQQQPQMCPPRHMIHSQHFY</sequence>
<feature type="region of interest" description="Disordered" evidence="7">
    <location>
        <begin position="1957"/>
        <end position="1976"/>
    </location>
</feature>
<feature type="compositionally biased region" description="Low complexity" evidence="7">
    <location>
        <begin position="928"/>
        <end position="940"/>
    </location>
</feature>
<name>A0A4U5VEG7_COLLU</name>
<comment type="function">
    <text evidence="1">Sequence-specific transcription factor which is part of a developmental regulatory system that provides cells with specific positional identities on the anterior-posterior axis.</text>
</comment>
<dbReference type="PANTHER" id="PTHR21560:SF0">
    <property type="entry name" value="KINASE NON-CATALYTIC C-LOBE DOMAIN-CONTAINING PROTEIN 1"/>
    <property type="match status" value="1"/>
</dbReference>
<dbReference type="InterPro" id="IPR001356">
    <property type="entry name" value="HD"/>
</dbReference>
<evidence type="ECO:0000256" key="2">
    <source>
        <dbReference type="ARBA" id="ARBA00022658"/>
    </source>
</evidence>
<dbReference type="InterPro" id="IPR036964">
    <property type="entry name" value="RASGEF_cat_dom_sf"/>
</dbReference>
<dbReference type="PROSITE" id="PS51377">
    <property type="entry name" value="KIND"/>
    <property type="match status" value="2"/>
</dbReference>
<evidence type="ECO:0000256" key="1">
    <source>
        <dbReference type="ARBA" id="ARBA00003263"/>
    </source>
</evidence>
<dbReference type="GO" id="GO:0005085">
    <property type="term" value="F:guanyl-nucleotide exchange factor activity"/>
    <property type="evidence" value="ECO:0007669"/>
    <property type="project" value="UniProtKB-KW"/>
</dbReference>
<feature type="region of interest" description="Disordered" evidence="7">
    <location>
        <begin position="1119"/>
        <end position="1145"/>
    </location>
</feature>
<evidence type="ECO:0000256" key="7">
    <source>
        <dbReference type="SAM" id="MobiDB-lite"/>
    </source>
</evidence>
<dbReference type="Gene3D" id="1.10.840.10">
    <property type="entry name" value="Ras guanine-nucleotide exchange factors catalytic domain"/>
    <property type="match status" value="2"/>
</dbReference>
<dbReference type="EMBL" id="CM014094">
    <property type="protein sequence ID" value="TKS85265.1"/>
    <property type="molecule type" value="Genomic_DNA"/>
</dbReference>
<feature type="domain" description="KIND" evidence="10">
    <location>
        <begin position="99"/>
        <end position="299"/>
    </location>
</feature>
<keyword evidence="4 6" id="KW-0371">Homeobox</keyword>
<dbReference type="Pfam" id="PF00046">
    <property type="entry name" value="Homeodomain"/>
    <property type="match status" value="1"/>
</dbReference>
<dbReference type="GO" id="GO:0048814">
    <property type="term" value="P:regulation of dendrite morphogenesis"/>
    <property type="evidence" value="ECO:0007669"/>
    <property type="project" value="TreeGrafter"/>
</dbReference>
<dbReference type="InterPro" id="IPR009057">
    <property type="entry name" value="Homeodomain-like_sf"/>
</dbReference>
<proteinExistence type="predicted"/>
<feature type="DNA-binding region" description="Homeobox" evidence="4">
    <location>
        <begin position="2026"/>
        <end position="2085"/>
    </location>
</feature>
<dbReference type="Pfam" id="PF00617">
    <property type="entry name" value="RasGEF"/>
    <property type="match status" value="1"/>
</dbReference>
<gene>
    <name evidence="11" type="ORF">D9C73_020078</name>
</gene>
<dbReference type="GO" id="GO:0030425">
    <property type="term" value="C:dendrite"/>
    <property type="evidence" value="ECO:0007669"/>
    <property type="project" value="TreeGrafter"/>
</dbReference>